<name>A0A7W7RLK8_9ACTN</name>
<feature type="region of interest" description="Disordered" evidence="1">
    <location>
        <begin position="54"/>
        <end position="73"/>
    </location>
</feature>
<dbReference type="NCBIfam" id="TIGR03083">
    <property type="entry name" value="maleylpyruvate isomerase family mycothiol-dependent enzyme"/>
    <property type="match status" value="1"/>
</dbReference>
<reference evidence="3 4" key="1">
    <citation type="submission" date="2020-08" db="EMBL/GenBank/DDBJ databases">
        <title>Sequencing the genomes of 1000 actinobacteria strains.</title>
        <authorList>
            <person name="Klenk H.-P."/>
        </authorList>
    </citation>
    <scope>NUCLEOTIDE SEQUENCE [LARGE SCALE GENOMIC DNA]</scope>
    <source>
        <strain evidence="3 4">DSM 102030</strain>
    </source>
</reference>
<proteinExistence type="predicted"/>
<evidence type="ECO:0000313" key="3">
    <source>
        <dbReference type="EMBL" id="MBB4933788.1"/>
    </source>
</evidence>
<dbReference type="InterPro" id="IPR024344">
    <property type="entry name" value="MDMPI_metal-binding"/>
</dbReference>
<sequence length="193" mass="20358">MLDLAPAARQMRALVAEIPDDQLAAPTPCEGLAVGDLLDHVMGLSLAFRLAAEKETSPASGPPPAPSAANLPPDWREQLAGRLEALVSAWRDPAAWEGDSAVGGLELPAEQAGMVAVDELVLHGWDLARATGQSYEADPVSVEACHAFVAQIPRDDPKAREGLFGPVVEVPDDAPLFDRTLGLSGRDPSWTAR</sequence>
<dbReference type="AlphaFoldDB" id="A0A7W7RLK8"/>
<dbReference type="SUPFAM" id="SSF109854">
    <property type="entry name" value="DinB/YfiT-like putative metalloenzymes"/>
    <property type="match status" value="1"/>
</dbReference>
<dbReference type="InterPro" id="IPR017520">
    <property type="entry name" value="CHP03086"/>
</dbReference>
<organism evidence="3 4">
    <name type="scientific">Lipingzhangella halophila</name>
    <dbReference type="NCBI Taxonomy" id="1783352"/>
    <lineage>
        <taxon>Bacteria</taxon>
        <taxon>Bacillati</taxon>
        <taxon>Actinomycetota</taxon>
        <taxon>Actinomycetes</taxon>
        <taxon>Streptosporangiales</taxon>
        <taxon>Nocardiopsidaceae</taxon>
        <taxon>Lipingzhangella</taxon>
    </lineage>
</organism>
<dbReference type="Proteomes" id="UP000523007">
    <property type="component" value="Unassembled WGS sequence"/>
</dbReference>
<gene>
    <name evidence="3" type="ORF">F4561_004608</name>
</gene>
<dbReference type="RefSeq" id="WP_184581344.1">
    <property type="nucleotide sequence ID" value="NZ_JACHJT010000001.1"/>
</dbReference>
<dbReference type="Gene3D" id="1.20.120.450">
    <property type="entry name" value="dinb family like domain"/>
    <property type="match status" value="1"/>
</dbReference>
<accession>A0A7W7RLK8</accession>
<dbReference type="Pfam" id="PF11716">
    <property type="entry name" value="MDMPI_N"/>
    <property type="match status" value="1"/>
</dbReference>
<dbReference type="EMBL" id="JACHJT010000001">
    <property type="protein sequence ID" value="MBB4933788.1"/>
    <property type="molecule type" value="Genomic_DNA"/>
</dbReference>
<dbReference type="InterPro" id="IPR034660">
    <property type="entry name" value="DinB/YfiT-like"/>
</dbReference>
<evidence type="ECO:0000256" key="1">
    <source>
        <dbReference type="SAM" id="MobiDB-lite"/>
    </source>
</evidence>
<protein>
    <submittedName>
        <fullName evidence="3">Uncharacterized protein (TIGR03086 family)</fullName>
    </submittedName>
</protein>
<comment type="caution">
    <text evidence="3">The sequence shown here is derived from an EMBL/GenBank/DDBJ whole genome shotgun (WGS) entry which is preliminary data.</text>
</comment>
<keyword evidence="4" id="KW-1185">Reference proteome</keyword>
<dbReference type="GO" id="GO:0046872">
    <property type="term" value="F:metal ion binding"/>
    <property type="evidence" value="ECO:0007669"/>
    <property type="project" value="InterPro"/>
</dbReference>
<evidence type="ECO:0000313" key="4">
    <source>
        <dbReference type="Proteomes" id="UP000523007"/>
    </source>
</evidence>
<dbReference type="NCBIfam" id="TIGR03086">
    <property type="entry name" value="TIGR03086 family metal-binding protein"/>
    <property type="match status" value="1"/>
</dbReference>
<evidence type="ECO:0000259" key="2">
    <source>
        <dbReference type="Pfam" id="PF11716"/>
    </source>
</evidence>
<dbReference type="InterPro" id="IPR017517">
    <property type="entry name" value="Maleyloyr_isom"/>
</dbReference>
<feature type="domain" description="Mycothiol-dependent maleylpyruvate isomerase metal-binding" evidence="2">
    <location>
        <begin position="4"/>
        <end position="128"/>
    </location>
</feature>